<protein>
    <submittedName>
        <fullName evidence="3">Septum site determining protein</fullName>
    </submittedName>
</protein>
<dbReference type="InterPro" id="IPR050625">
    <property type="entry name" value="ParA/MinD_ATPase"/>
</dbReference>
<dbReference type="InterPro" id="IPR022521">
    <property type="entry name" value="Rv3660c"/>
</dbReference>
<dbReference type="AlphaFoldDB" id="A0A938Y8G6"/>
<dbReference type="GO" id="GO:0005829">
    <property type="term" value="C:cytosol"/>
    <property type="evidence" value="ECO:0007669"/>
    <property type="project" value="TreeGrafter"/>
</dbReference>
<keyword evidence="4" id="KW-1185">Reference proteome</keyword>
<gene>
    <name evidence="3" type="ORF">JK386_14675</name>
</gene>
<evidence type="ECO:0000256" key="1">
    <source>
        <dbReference type="SAM" id="MobiDB-lite"/>
    </source>
</evidence>
<dbReference type="Pfam" id="PF26563">
    <property type="entry name" value="Rv3660c_N"/>
    <property type="match status" value="1"/>
</dbReference>
<evidence type="ECO:0000313" key="3">
    <source>
        <dbReference type="EMBL" id="MBM9461144.1"/>
    </source>
</evidence>
<dbReference type="PANTHER" id="PTHR43384:SF11">
    <property type="entry name" value="SEPTUM SITE DETERMINING PROTEIN"/>
    <property type="match status" value="1"/>
</dbReference>
<dbReference type="RefSeq" id="WP_205292465.1">
    <property type="nucleotide sequence ID" value="NZ_CP074406.1"/>
</dbReference>
<dbReference type="PANTHER" id="PTHR43384">
    <property type="entry name" value="SEPTUM SITE-DETERMINING PROTEIN MIND HOMOLOG, CHLOROPLASTIC-RELATED"/>
    <property type="match status" value="1"/>
</dbReference>
<reference evidence="3" key="1">
    <citation type="submission" date="2021-01" db="EMBL/GenBank/DDBJ databases">
        <title>Novel species in genus Nocardioides.</title>
        <authorList>
            <person name="Zhang G."/>
        </authorList>
    </citation>
    <scope>NUCLEOTIDE SEQUENCE</scope>
    <source>
        <strain evidence="3">Zg-536</strain>
    </source>
</reference>
<accession>A0A938Y8G6</accession>
<dbReference type="GO" id="GO:0005524">
    <property type="term" value="F:ATP binding"/>
    <property type="evidence" value="ECO:0007669"/>
    <property type="project" value="TreeGrafter"/>
</dbReference>
<dbReference type="Gene3D" id="3.40.50.300">
    <property type="entry name" value="P-loop containing nucleotide triphosphate hydrolases"/>
    <property type="match status" value="1"/>
</dbReference>
<feature type="domain" description="Rv3660c-like CheY-like N-terminal" evidence="2">
    <location>
        <begin position="30"/>
        <end position="135"/>
    </location>
</feature>
<dbReference type="GO" id="GO:0009898">
    <property type="term" value="C:cytoplasmic side of plasma membrane"/>
    <property type="evidence" value="ECO:0007669"/>
    <property type="project" value="TreeGrafter"/>
</dbReference>
<dbReference type="GO" id="GO:0051782">
    <property type="term" value="P:negative regulation of cell division"/>
    <property type="evidence" value="ECO:0007669"/>
    <property type="project" value="TreeGrafter"/>
</dbReference>
<feature type="region of interest" description="Disordered" evidence="1">
    <location>
        <begin position="363"/>
        <end position="395"/>
    </location>
</feature>
<dbReference type="GO" id="GO:0016887">
    <property type="term" value="F:ATP hydrolysis activity"/>
    <property type="evidence" value="ECO:0007669"/>
    <property type="project" value="TreeGrafter"/>
</dbReference>
<organism evidence="3 4">
    <name type="scientific">Nocardioides faecalis</name>
    <dbReference type="NCBI Taxonomy" id="2803858"/>
    <lineage>
        <taxon>Bacteria</taxon>
        <taxon>Bacillati</taxon>
        <taxon>Actinomycetota</taxon>
        <taxon>Actinomycetes</taxon>
        <taxon>Propionibacteriales</taxon>
        <taxon>Nocardioidaceae</taxon>
        <taxon>Nocardioides</taxon>
    </lineage>
</organism>
<dbReference type="Proteomes" id="UP000663791">
    <property type="component" value="Unassembled WGS sequence"/>
</dbReference>
<comment type="caution">
    <text evidence="3">The sequence shown here is derived from an EMBL/GenBank/DDBJ whole genome shotgun (WGS) entry which is preliminary data.</text>
</comment>
<dbReference type="InterPro" id="IPR027417">
    <property type="entry name" value="P-loop_NTPase"/>
</dbReference>
<feature type="compositionally biased region" description="Basic and acidic residues" evidence="1">
    <location>
        <begin position="1"/>
        <end position="16"/>
    </location>
</feature>
<dbReference type="InterPro" id="IPR059050">
    <property type="entry name" value="Rv3660c_N"/>
</dbReference>
<dbReference type="EMBL" id="JAERTX010000014">
    <property type="protein sequence ID" value="MBM9461144.1"/>
    <property type="molecule type" value="Genomic_DNA"/>
</dbReference>
<dbReference type="SUPFAM" id="SSF52540">
    <property type="entry name" value="P-loop containing nucleoside triphosphate hydrolases"/>
    <property type="match status" value="1"/>
</dbReference>
<name>A0A938Y8G6_9ACTN</name>
<sequence length="395" mass="40752">MTPRRPDPRPDSRPDLAADPATAHPPLVISADETLLAELLALAAAADVTPVVVRDPVSALGAWSRAPVVLVGADLADAMARVAPDRRPRTYLVSAGRAPDEVFRTALHLGAEQVVELSGSAAWLVELLADLTEHLPGRGRVIGVIGGSGGAGATTLACALGQTAARRGPAVVIDCDPQGPGLDRMLGVERHDGFRWDALCQTTGRLSARALREALPRRDGLGVLSWYVDGRVATLQAFAVREALSAARRGHEVVVVDLPRSRDPLVDEVAARCDELLVVTVGSVVGVAGAARMRSRFAEHPGAGLVLRGETFTAAEVQRAVGLPVLAHMRDQRGLAESVDLGLGPLRSARGPLARAAARILSTDPAPGPGETVTAVGAPAGARDGMGSLGPGAAA</sequence>
<evidence type="ECO:0000259" key="2">
    <source>
        <dbReference type="Pfam" id="PF26563"/>
    </source>
</evidence>
<evidence type="ECO:0000313" key="4">
    <source>
        <dbReference type="Proteomes" id="UP000663791"/>
    </source>
</evidence>
<proteinExistence type="predicted"/>
<feature type="region of interest" description="Disordered" evidence="1">
    <location>
        <begin position="1"/>
        <end position="24"/>
    </location>
</feature>
<dbReference type="NCBIfam" id="TIGR03815">
    <property type="entry name" value="CpaE_hom_Actino"/>
    <property type="match status" value="1"/>
</dbReference>